<dbReference type="InterPro" id="IPR021732">
    <property type="entry name" value="DUF3301"/>
</dbReference>
<organism evidence="1 2">
    <name type="scientific">Vibrio diazotrophicus</name>
    <dbReference type="NCBI Taxonomy" id="685"/>
    <lineage>
        <taxon>Bacteria</taxon>
        <taxon>Pseudomonadati</taxon>
        <taxon>Pseudomonadota</taxon>
        <taxon>Gammaproteobacteria</taxon>
        <taxon>Vibrionales</taxon>
        <taxon>Vibrionaceae</taxon>
        <taxon>Vibrio</taxon>
    </lineage>
</organism>
<dbReference type="Proteomes" id="UP000236449">
    <property type="component" value="Unassembled WGS sequence"/>
</dbReference>
<accession>A0A2J8G4U5</accession>
<gene>
    <name evidence="1" type="ORF">C1N32_03170</name>
</gene>
<dbReference type="EMBL" id="POSK01000002">
    <property type="protein sequence ID" value="PNI06012.1"/>
    <property type="molecule type" value="Genomic_DNA"/>
</dbReference>
<dbReference type="Pfam" id="PF11743">
    <property type="entry name" value="DUF3301"/>
    <property type="match status" value="1"/>
</dbReference>
<proteinExistence type="predicted"/>
<name>A0A2J8G4U5_VIBDI</name>
<evidence type="ECO:0000313" key="2">
    <source>
        <dbReference type="Proteomes" id="UP000236449"/>
    </source>
</evidence>
<dbReference type="AlphaFoldDB" id="A0A2J8G4U5"/>
<protein>
    <submittedName>
        <fullName evidence="1">DUF3301 domain-containing protein</fullName>
    </submittedName>
</protein>
<comment type="caution">
    <text evidence="1">The sequence shown here is derived from an EMBL/GenBank/DDBJ whole genome shotgun (WGS) entry which is preliminary data.</text>
</comment>
<dbReference type="RefSeq" id="WP_102953716.1">
    <property type="nucleotide sequence ID" value="NZ_POSI01000004.1"/>
</dbReference>
<evidence type="ECO:0000313" key="1">
    <source>
        <dbReference type="EMBL" id="PNI06012.1"/>
    </source>
</evidence>
<dbReference type="OrthoDB" id="5959530at2"/>
<sequence length="100" mass="11869">MIGDLLAILALCFVCFLFWQQRRQSEIAKSHVLRKCDQLELQLLSVSFGGHKWKTSDGRWFWHTVYLFEFSALGDDCYQGRLEMRGFIPMRFNLPPHRMV</sequence>
<reference evidence="1 2" key="1">
    <citation type="submission" date="2018-01" db="EMBL/GenBank/DDBJ databases">
        <title>Draft genome sequences of six Vibrio diazotrophicus strains isolated from deep-sea sediments of the Baltic Sea.</title>
        <authorList>
            <person name="Castillo D."/>
            <person name="Vandieken V."/>
            <person name="Chiang O."/>
            <person name="Middelboe M."/>
        </authorList>
    </citation>
    <scope>NUCLEOTIDE SEQUENCE [LARGE SCALE GENOMIC DNA]</scope>
    <source>
        <strain evidence="1 2">60.27F</strain>
    </source>
</reference>